<dbReference type="Gene3D" id="3.40.640.10">
    <property type="entry name" value="Type I PLP-dependent aspartate aminotransferase-like (Major domain)"/>
    <property type="match status" value="1"/>
</dbReference>
<dbReference type="Proteomes" id="UP000034917">
    <property type="component" value="Unassembled WGS sequence"/>
</dbReference>
<dbReference type="GO" id="GO:0008483">
    <property type="term" value="F:transaminase activity"/>
    <property type="evidence" value="ECO:0007669"/>
    <property type="project" value="InterPro"/>
</dbReference>
<keyword evidence="1" id="KW-0663">Pyridoxal phosphate</keyword>
<evidence type="ECO:0000313" key="3">
    <source>
        <dbReference type="Proteomes" id="UP000034917"/>
    </source>
</evidence>
<proteinExistence type="inferred from homology"/>
<evidence type="ECO:0000256" key="1">
    <source>
        <dbReference type="RuleBase" id="RU003560"/>
    </source>
</evidence>
<dbReference type="InterPro" id="IPR015424">
    <property type="entry name" value="PyrdxlP-dep_Trfase"/>
</dbReference>
<gene>
    <name evidence="2" type="ORF">US40_C0002G0091</name>
</gene>
<dbReference type="Pfam" id="PF00202">
    <property type="entry name" value="Aminotran_3"/>
    <property type="match status" value="1"/>
</dbReference>
<dbReference type="InterPro" id="IPR015421">
    <property type="entry name" value="PyrdxlP-dep_Trfase_major"/>
</dbReference>
<dbReference type="EMBL" id="LBSV01000002">
    <property type="protein sequence ID" value="KKQ26557.1"/>
    <property type="molecule type" value="Genomic_DNA"/>
</dbReference>
<organism evidence="2 3">
    <name type="scientific">Candidatus Roizmanbacteria bacterium GW2011_GWC2_37_13</name>
    <dbReference type="NCBI Taxonomy" id="1618486"/>
    <lineage>
        <taxon>Bacteria</taxon>
        <taxon>Candidatus Roizmaniibacteriota</taxon>
    </lineage>
</organism>
<evidence type="ECO:0008006" key="4">
    <source>
        <dbReference type="Google" id="ProtNLM"/>
    </source>
</evidence>
<accession>A0A0G0G964</accession>
<name>A0A0G0G964_9BACT</name>
<sequence length="495" mass="54287">MHEKKIHKINIDVRSLPEGDPRKPEWDMLQRVGLDAIISVMDGLRCYTGGRLTFGEGQQQIISAELEQMESAFLTDLLLSNVLAKRTLRNNGRPNLMRVSAVNGPMKRRLDEIKKLSHKTSVLWMAGNILNSTQSGGLKKVAMAGNGNFGDDIIHDLATSAATGRLGFGNPYPLIMKTADSLMQTSGHPMHHYHPAEVQGYAMDELAKLHPNTKQVENQEIRIHTRHSGSEINSTAIEIVCAHAAERQHTYESPEVSRLLKKYNLKGANGIKQLELRGLITVPKVFAVDGTWAGGYGGAATEGSAWGVDGHSNLHTGGEAWVKRVLPIFTAENREKILTTLSEAIKRGECAGLIIEPDVDVDGGMYPVDQALLTEVRNLFEPHELPIIADCMQTTGSVGGSYFGEGPTRTLADYQHLIITNAKAAAIDPYAFALIPAHIDDSTTGMSHLSTPTNYGPHLQALVIAHMVQNEEFQAKVERDGQRIREIAEEYGEKV</sequence>
<dbReference type="InterPro" id="IPR005814">
    <property type="entry name" value="Aminotrans_3"/>
</dbReference>
<dbReference type="GO" id="GO:0030170">
    <property type="term" value="F:pyridoxal phosphate binding"/>
    <property type="evidence" value="ECO:0007669"/>
    <property type="project" value="InterPro"/>
</dbReference>
<protein>
    <recommendedName>
        <fullName evidence="4">Aminotransferase class III-fold pyridoxal phosphate-dependent enzyme</fullName>
    </recommendedName>
</protein>
<reference evidence="2 3" key="1">
    <citation type="journal article" date="2015" name="Nature">
        <title>rRNA introns, odd ribosomes, and small enigmatic genomes across a large radiation of phyla.</title>
        <authorList>
            <person name="Brown C.T."/>
            <person name="Hug L.A."/>
            <person name="Thomas B.C."/>
            <person name="Sharon I."/>
            <person name="Castelle C.J."/>
            <person name="Singh A."/>
            <person name="Wilkins M.J."/>
            <person name="Williams K.H."/>
            <person name="Banfield J.F."/>
        </authorList>
    </citation>
    <scope>NUCLEOTIDE SEQUENCE [LARGE SCALE GENOMIC DNA]</scope>
</reference>
<dbReference type="AlphaFoldDB" id="A0A0G0G964"/>
<comment type="caution">
    <text evidence="2">The sequence shown here is derived from an EMBL/GenBank/DDBJ whole genome shotgun (WGS) entry which is preliminary data.</text>
</comment>
<dbReference type="SUPFAM" id="SSF53383">
    <property type="entry name" value="PLP-dependent transferases"/>
    <property type="match status" value="1"/>
</dbReference>
<comment type="similarity">
    <text evidence="1">Belongs to the class-III pyridoxal-phosphate-dependent aminotransferase family.</text>
</comment>
<evidence type="ECO:0000313" key="2">
    <source>
        <dbReference type="EMBL" id="KKQ26557.1"/>
    </source>
</evidence>